<dbReference type="PANTHER" id="PTHR31157:SF1">
    <property type="entry name" value="SCP DOMAIN-CONTAINING PROTEIN"/>
    <property type="match status" value="1"/>
</dbReference>
<dbReference type="InterPro" id="IPR014044">
    <property type="entry name" value="CAP_dom"/>
</dbReference>
<sequence>MAIVLIVPIKESSSMLSLQQTFKSKVDSWTTDKSMTNDALKVPSKQDFAINNIQINMSKQNVEDKLGTAQRVTSNEYGTKWFTYFSDNYKSFVMVSYIDNKVHALYSNQNVISSKSKIKYGSPKSVVRERLGQPITEKQKGRVKFDVQDDGYDNFHKDQIYTTVFYDKHNDNNLTALLQVSDKMENRLQEQYGAPSDGLAKSFELQNFDLVNAERVQHQLEPLTYSASISDTARKHSKDMADNRYFDHNNLSGESPFDRLKADGHDFNTAGENLAYGQTSSIYAHEGLMNSLGHRKNILKQEFKTLGVGVDFNENKQPYWTENYSG</sequence>
<dbReference type="SUPFAM" id="SSF55797">
    <property type="entry name" value="PR-1-like"/>
    <property type="match status" value="1"/>
</dbReference>
<proteinExistence type="predicted"/>
<dbReference type="Pfam" id="PF00188">
    <property type="entry name" value="CAP"/>
    <property type="match status" value="1"/>
</dbReference>
<evidence type="ECO:0000259" key="1">
    <source>
        <dbReference type="Pfam" id="PF00188"/>
    </source>
</evidence>
<evidence type="ECO:0000313" key="6">
    <source>
        <dbReference type="Proteomes" id="UP000095768"/>
    </source>
</evidence>
<dbReference type="EMBL" id="FMPI01000024">
    <property type="protein sequence ID" value="SCT40907.1"/>
    <property type="molecule type" value="Genomic_DNA"/>
</dbReference>
<protein>
    <submittedName>
        <fullName evidence="4">SCP family extracellular protein</fullName>
    </submittedName>
</protein>
<keyword evidence="5" id="KW-1185">Reference proteome</keyword>
<feature type="domain" description="SCP" evidence="1">
    <location>
        <begin position="208"/>
        <end position="324"/>
    </location>
</feature>
<dbReference type="InterPro" id="IPR029410">
    <property type="entry name" value="CAP_assoc"/>
</dbReference>
<dbReference type="OrthoDB" id="9783944at2"/>
<dbReference type="Proteomes" id="UP000095768">
    <property type="component" value="Unassembled WGS sequence"/>
</dbReference>
<evidence type="ECO:0000313" key="4">
    <source>
        <dbReference type="EMBL" id="SCT48561.1"/>
    </source>
</evidence>
<name>A0A1D4R0G8_9STAP</name>
<evidence type="ECO:0000313" key="3">
    <source>
        <dbReference type="EMBL" id="SCT40907.1"/>
    </source>
</evidence>
<feature type="domain" description="CAP-associated" evidence="2">
    <location>
        <begin position="55"/>
        <end position="190"/>
    </location>
</feature>
<reference evidence="3 5" key="2">
    <citation type="submission" date="2016-09" db="EMBL/GenBank/DDBJ databases">
        <authorList>
            <consortium name="Pathogen Informatics"/>
            <person name="Sun Q."/>
            <person name="Inoue M."/>
        </authorList>
    </citation>
    <scope>NUCLEOTIDE SEQUENCE [LARGE SCALE GENOMIC DNA]</scope>
    <source>
        <strain evidence="3 5">82C</strain>
    </source>
</reference>
<dbReference type="Pfam" id="PF14504">
    <property type="entry name" value="CAP_assoc_N"/>
    <property type="match status" value="1"/>
</dbReference>
<evidence type="ECO:0000313" key="5">
    <source>
        <dbReference type="Proteomes" id="UP000095412"/>
    </source>
</evidence>
<dbReference type="Gene3D" id="3.40.33.10">
    <property type="entry name" value="CAP"/>
    <property type="match status" value="1"/>
</dbReference>
<evidence type="ECO:0000259" key="2">
    <source>
        <dbReference type="Pfam" id="PF14504"/>
    </source>
</evidence>
<gene>
    <name evidence="4" type="ORF">SAMEA2297795_02602</name>
    <name evidence="3" type="ORF">SAMEA2297796_02354</name>
</gene>
<dbReference type="AlphaFoldDB" id="A0A1D4R0G8"/>
<reference evidence="4 6" key="1">
    <citation type="submission" date="2016-09" db="EMBL/GenBank/DDBJ databases">
        <authorList>
            <consortium name="Pathogen Informatics"/>
        </authorList>
    </citation>
    <scope>NUCLEOTIDE SEQUENCE [LARGE SCALE GENOMIC DNA]</scope>
    <source>
        <strain evidence="4 6">82B</strain>
    </source>
</reference>
<dbReference type="EMBL" id="FMPG01000020">
    <property type="protein sequence ID" value="SCT48561.1"/>
    <property type="molecule type" value="Genomic_DNA"/>
</dbReference>
<organism evidence="4 6">
    <name type="scientific">Staphylococcus caeli</name>
    <dbReference type="NCBI Taxonomy" id="2201815"/>
    <lineage>
        <taxon>Bacteria</taxon>
        <taxon>Bacillati</taxon>
        <taxon>Bacillota</taxon>
        <taxon>Bacilli</taxon>
        <taxon>Bacillales</taxon>
        <taxon>Staphylococcaceae</taxon>
        <taxon>Staphylococcus</taxon>
    </lineage>
</organism>
<dbReference type="InterPro" id="IPR035940">
    <property type="entry name" value="CAP_sf"/>
</dbReference>
<accession>A0A1D4R0G8</accession>
<dbReference type="CDD" id="cd05379">
    <property type="entry name" value="CAP_bacterial"/>
    <property type="match status" value="1"/>
</dbReference>
<dbReference type="Proteomes" id="UP000095412">
    <property type="component" value="Unassembled WGS sequence"/>
</dbReference>
<dbReference type="PANTHER" id="PTHR31157">
    <property type="entry name" value="SCP DOMAIN-CONTAINING PROTEIN"/>
    <property type="match status" value="1"/>
</dbReference>